<proteinExistence type="predicted"/>
<gene>
    <name evidence="2" type="ORF">CEXT_574091</name>
</gene>
<dbReference type="Proteomes" id="UP001054945">
    <property type="component" value="Unassembled WGS sequence"/>
</dbReference>
<evidence type="ECO:0000256" key="1">
    <source>
        <dbReference type="SAM" id="MobiDB-lite"/>
    </source>
</evidence>
<feature type="compositionally biased region" description="Polar residues" evidence="1">
    <location>
        <begin position="1"/>
        <end position="12"/>
    </location>
</feature>
<organism evidence="2 3">
    <name type="scientific">Caerostris extrusa</name>
    <name type="common">Bark spider</name>
    <name type="synonym">Caerostris bankana</name>
    <dbReference type="NCBI Taxonomy" id="172846"/>
    <lineage>
        <taxon>Eukaryota</taxon>
        <taxon>Metazoa</taxon>
        <taxon>Ecdysozoa</taxon>
        <taxon>Arthropoda</taxon>
        <taxon>Chelicerata</taxon>
        <taxon>Arachnida</taxon>
        <taxon>Araneae</taxon>
        <taxon>Araneomorphae</taxon>
        <taxon>Entelegynae</taxon>
        <taxon>Araneoidea</taxon>
        <taxon>Araneidae</taxon>
        <taxon>Caerostris</taxon>
    </lineage>
</organism>
<keyword evidence="3" id="KW-1185">Reference proteome</keyword>
<protein>
    <submittedName>
        <fullName evidence="2">Uncharacterized protein</fullName>
    </submittedName>
</protein>
<evidence type="ECO:0000313" key="2">
    <source>
        <dbReference type="EMBL" id="GIY74822.1"/>
    </source>
</evidence>
<feature type="region of interest" description="Disordered" evidence="1">
    <location>
        <begin position="1"/>
        <end position="21"/>
    </location>
</feature>
<sequence>MVTDVNENNFGGWTTEDNDSLHRSNFEFPEHEPTTQTGMWMLLMISVFVDQPTQTPAAPHFVRLQMDERQIHPDSIMQPPTFHFVSFGNSDAPPNYSYVGHQESTADAPSERFKCPTVVEEITLESPPPDYMSLAPF</sequence>
<accession>A0AAV4VWT1</accession>
<dbReference type="AlphaFoldDB" id="A0AAV4VWT1"/>
<name>A0AAV4VWT1_CAEEX</name>
<comment type="caution">
    <text evidence="2">The sequence shown here is derived from an EMBL/GenBank/DDBJ whole genome shotgun (WGS) entry which is preliminary data.</text>
</comment>
<evidence type="ECO:0000313" key="3">
    <source>
        <dbReference type="Proteomes" id="UP001054945"/>
    </source>
</evidence>
<dbReference type="EMBL" id="BPLR01015263">
    <property type="protein sequence ID" value="GIY74822.1"/>
    <property type="molecule type" value="Genomic_DNA"/>
</dbReference>
<reference evidence="2 3" key="1">
    <citation type="submission" date="2021-06" db="EMBL/GenBank/DDBJ databases">
        <title>Caerostris extrusa draft genome.</title>
        <authorList>
            <person name="Kono N."/>
            <person name="Arakawa K."/>
        </authorList>
    </citation>
    <scope>NUCLEOTIDE SEQUENCE [LARGE SCALE GENOMIC DNA]</scope>
</reference>